<feature type="region of interest" description="Disordered" evidence="1">
    <location>
        <begin position="1"/>
        <end position="22"/>
    </location>
</feature>
<evidence type="ECO:0000313" key="3">
    <source>
        <dbReference type="EMBL" id="GGC33096.1"/>
    </source>
</evidence>
<dbReference type="Proteomes" id="UP000637769">
    <property type="component" value="Unassembled WGS sequence"/>
</dbReference>
<dbReference type="InterPro" id="IPR029114">
    <property type="entry name" value="Ntox24"/>
</dbReference>
<sequence>MLKTGTFAVGHEDHSESSVTQSVITGNIDVQSGSTTGHYSTDLAGANGHLDNDFDAKKLNTTLQIQTAGQTLAESAVEIGAAAYDKYQADQASAAVHKSIADTKAAQANSAVAAKRGQDGNANTSSGNAGSSLSGDQTLTGEHYYAHGLASYDLTDPDQSGTRTDGQKISAYSDNHGNDTLTVTAPRHHMAPGLDFRYGITASEVGNALLTGGSNLPTILGAGFGTGLAAKQYMDGDKKEAALTLGFAGATVIDGFNPKVLLALSRLRKMREATRDEGEGGGETSGERKPDTDDRDEENPPPDDENDVPPPNNEGKPSYPEPRNERDLRGGPLENAIKWRGDVPTEGGPKNGTVYRADNQGNITVYATYDKDGIILKRVDVRGRAHAGVETPHVLEYGRNTLPDGSIKAQKPKGSKPREARVDEIP</sequence>
<accession>A0ABQ1M187</accession>
<feature type="compositionally biased region" description="Acidic residues" evidence="1">
    <location>
        <begin position="293"/>
        <end position="307"/>
    </location>
</feature>
<comment type="caution">
    <text evidence="3">The sequence shown here is derived from an EMBL/GenBank/DDBJ whole genome shotgun (WGS) entry which is preliminary data.</text>
</comment>
<feature type="region of interest" description="Disordered" evidence="1">
    <location>
        <begin position="397"/>
        <end position="426"/>
    </location>
</feature>
<reference evidence="4" key="1">
    <citation type="journal article" date="2019" name="Int. J. Syst. Evol. Microbiol.">
        <title>The Global Catalogue of Microorganisms (GCM) 10K type strain sequencing project: providing services to taxonomists for standard genome sequencing and annotation.</title>
        <authorList>
            <consortium name="The Broad Institute Genomics Platform"/>
            <consortium name="The Broad Institute Genome Sequencing Center for Infectious Disease"/>
            <person name="Wu L."/>
            <person name="Ma J."/>
        </authorList>
    </citation>
    <scope>NUCLEOTIDE SEQUENCE [LARGE SCALE GENOMIC DNA]</scope>
    <source>
        <strain evidence="4">CCM 7132</strain>
    </source>
</reference>
<feature type="region of interest" description="Disordered" evidence="1">
    <location>
        <begin position="111"/>
        <end position="136"/>
    </location>
</feature>
<feature type="region of interest" description="Disordered" evidence="1">
    <location>
        <begin position="272"/>
        <end position="356"/>
    </location>
</feature>
<feature type="compositionally biased region" description="Polar residues" evidence="1">
    <location>
        <begin position="170"/>
        <end position="180"/>
    </location>
</feature>
<feature type="domain" description="Bacterial toxin 24" evidence="2">
    <location>
        <begin position="343"/>
        <end position="411"/>
    </location>
</feature>
<evidence type="ECO:0000256" key="1">
    <source>
        <dbReference type="SAM" id="MobiDB-lite"/>
    </source>
</evidence>
<protein>
    <recommendedName>
        <fullName evidence="2">Bacterial toxin 24 domain-containing protein</fullName>
    </recommendedName>
</protein>
<feature type="compositionally biased region" description="Low complexity" evidence="1">
    <location>
        <begin position="111"/>
        <end position="135"/>
    </location>
</feature>
<feature type="compositionally biased region" description="Basic and acidic residues" evidence="1">
    <location>
        <begin position="416"/>
        <end position="426"/>
    </location>
</feature>
<proteinExistence type="predicted"/>
<feature type="region of interest" description="Disordered" evidence="1">
    <location>
        <begin position="151"/>
        <end position="180"/>
    </location>
</feature>
<gene>
    <name evidence="3" type="ORF">GCM10007207_18180</name>
</gene>
<name>A0ABQ1M187_9PROT</name>
<keyword evidence="4" id="KW-1185">Reference proteome</keyword>
<organism evidence="3 4">
    <name type="scientific">Asaia siamensis</name>
    <dbReference type="NCBI Taxonomy" id="110479"/>
    <lineage>
        <taxon>Bacteria</taxon>
        <taxon>Pseudomonadati</taxon>
        <taxon>Pseudomonadota</taxon>
        <taxon>Alphaproteobacteria</taxon>
        <taxon>Acetobacterales</taxon>
        <taxon>Acetobacteraceae</taxon>
        <taxon>Asaia</taxon>
    </lineage>
</organism>
<dbReference type="EMBL" id="BMCH01000004">
    <property type="protein sequence ID" value="GGC33096.1"/>
    <property type="molecule type" value="Genomic_DNA"/>
</dbReference>
<dbReference type="Pfam" id="PF15529">
    <property type="entry name" value="Ntox24"/>
    <property type="match status" value="1"/>
</dbReference>
<evidence type="ECO:0000259" key="2">
    <source>
        <dbReference type="Pfam" id="PF15529"/>
    </source>
</evidence>
<evidence type="ECO:0000313" key="4">
    <source>
        <dbReference type="Proteomes" id="UP000637769"/>
    </source>
</evidence>
<dbReference type="RefSeq" id="WP_188426461.1">
    <property type="nucleotide sequence ID" value="NZ_BMCH01000004.1"/>
</dbReference>